<evidence type="ECO:0000256" key="5">
    <source>
        <dbReference type="ARBA" id="ARBA00022801"/>
    </source>
</evidence>
<evidence type="ECO:0000256" key="2">
    <source>
        <dbReference type="ARBA" id="ARBA00013064"/>
    </source>
</evidence>
<dbReference type="GO" id="GO:0008330">
    <property type="term" value="F:protein tyrosine/threonine phosphatase activity"/>
    <property type="evidence" value="ECO:0007669"/>
    <property type="project" value="TreeGrafter"/>
</dbReference>
<dbReference type="SMART" id="SM00404">
    <property type="entry name" value="PTPc_motif"/>
    <property type="match status" value="1"/>
</dbReference>
<organism evidence="9 10">
    <name type="scientific">Bodo saltans</name>
    <name type="common">Flagellated protozoan</name>
    <dbReference type="NCBI Taxonomy" id="75058"/>
    <lineage>
        <taxon>Eukaryota</taxon>
        <taxon>Discoba</taxon>
        <taxon>Euglenozoa</taxon>
        <taxon>Kinetoplastea</taxon>
        <taxon>Metakinetoplastina</taxon>
        <taxon>Eubodonida</taxon>
        <taxon>Bodonidae</taxon>
        <taxon>Bodo</taxon>
    </lineage>
</organism>
<dbReference type="PROSITE" id="PS51450">
    <property type="entry name" value="LRR"/>
    <property type="match status" value="1"/>
</dbReference>
<dbReference type="AlphaFoldDB" id="A0A0S4IVI6"/>
<evidence type="ECO:0000259" key="7">
    <source>
        <dbReference type="PROSITE" id="PS50054"/>
    </source>
</evidence>
<evidence type="ECO:0000256" key="6">
    <source>
        <dbReference type="ARBA" id="ARBA00022912"/>
    </source>
</evidence>
<keyword evidence="3" id="KW-0433">Leucine-rich repeat</keyword>
<dbReference type="GO" id="GO:0017017">
    <property type="term" value="F:MAP kinase tyrosine/serine/threonine phosphatase activity"/>
    <property type="evidence" value="ECO:0007669"/>
    <property type="project" value="TreeGrafter"/>
</dbReference>
<dbReference type="InterPro" id="IPR000387">
    <property type="entry name" value="Tyr_Pase_dom"/>
</dbReference>
<evidence type="ECO:0000256" key="1">
    <source>
        <dbReference type="ARBA" id="ARBA00008601"/>
    </source>
</evidence>
<dbReference type="InterPro" id="IPR020422">
    <property type="entry name" value="TYR_PHOSPHATASE_DUAL_dom"/>
</dbReference>
<evidence type="ECO:0000259" key="8">
    <source>
        <dbReference type="PROSITE" id="PS50056"/>
    </source>
</evidence>
<dbReference type="InterPro" id="IPR001611">
    <property type="entry name" value="Leu-rich_rpt"/>
</dbReference>
<dbReference type="PANTHER" id="PTHR10159">
    <property type="entry name" value="DUAL SPECIFICITY PROTEIN PHOSPHATASE"/>
    <property type="match status" value="1"/>
</dbReference>
<dbReference type="PROSITE" id="PS50054">
    <property type="entry name" value="TYR_PHOSPHATASE_DUAL"/>
    <property type="match status" value="1"/>
</dbReference>
<evidence type="ECO:0000256" key="4">
    <source>
        <dbReference type="ARBA" id="ARBA00022737"/>
    </source>
</evidence>
<dbReference type="SUPFAM" id="SSF52058">
    <property type="entry name" value="L domain-like"/>
    <property type="match status" value="1"/>
</dbReference>
<sequence>MALANDENLRKQFRRANFHSGGMYSVRQGLMSEAEAIQEEQDDVETIIHRSECSGECDLSYCNLTAIPSNLVDITNLTKLNLEANNLLEIPDDFGGLCYLKDLRLRRNRLRALPISMCMMDVLETLDISNNLIESIPHEFSDMTALVKLVADFNYLGEIPMCVFIGMPALQELYLIENSGIVAGAVPHENSGIVAVPETPQGWASQYNALIAETKRFHLELDNSPELVASIDRFIASLTPNMAARFEVKYNKIWPDMVVDHIALGSLRTVQSMPSLQQLGVTHVLTCGRNLRTPQFPPPIQQMVLDVDDNDEQDMNQYFLTAIEFMQSCVSSGGLCIVHCFAGVSRSATVVVAYLMKSRQLSFTQALEFVQQQRPAANPNPNFRRQLIEFESMCGLR</sequence>
<dbReference type="Pfam" id="PF13855">
    <property type="entry name" value="LRR_8"/>
    <property type="match status" value="1"/>
</dbReference>
<evidence type="ECO:0000313" key="9">
    <source>
        <dbReference type="EMBL" id="CUG19284.1"/>
    </source>
</evidence>
<dbReference type="GO" id="GO:0005737">
    <property type="term" value="C:cytoplasm"/>
    <property type="evidence" value="ECO:0007669"/>
    <property type="project" value="TreeGrafter"/>
</dbReference>
<dbReference type="OrthoDB" id="10252009at2759"/>
<dbReference type="PANTHER" id="PTHR10159:SF519">
    <property type="entry name" value="DUAL SPECIFICITY PROTEIN PHOSPHATASE MPK3"/>
    <property type="match status" value="1"/>
</dbReference>
<protein>
    <recommendedName>
        <fullName evidence="2">protein-tyrosine-phosphatase</fullName>
        <ecNumber evidence="2">3.1.3.48</ecNumber>
    </recommendedName>
</protein>
<proteinExistence type="inferred from homology"/>
<dbReference type="PROSITE" id="PS00383">
    <property type="entry name" value="TYR_PHOSPHATASE_1"/>
    <property type="match status" value="1"/>
</dbReference>
<accession>A0A0S4IVI6</accession>
<dbReference type="InterPro" id="IPR000340">
    <property type="entry name" value="Dual-sp_phosphatase_cat-dom"/>
</dbReference>
<feature type="domain" description="Tyrosine specific protein phosphatases" evidence="8">
    <location>
        <begin position="317"/>
        <end position="375"/>
    </location>
</feature>
<evidence type="ECO:0000256" key="3">
    <source>
        <dbReference type="ARBA" id="ARBA00022614"/>
    </source>
</evidence>
<dbReference type="SMART" id="SM00195">
    <property type="entry name" value="DSPc"/>
    <property type="match status" value="1"/>
</dbReference>
<dbReference type="Gene3D" id="3.90.190.10">
    <property type="entry name" value="Protein tyrosine phosphatase superfamily"/>
    <property type="match status" value="1"/>
</dbReference>
<dbReference type="Proteomes" id="UP000051952">
    <property type="component" value="Unassembled WGS sequence"/>
</dbReference>
<dbReference type="CDD" id="cd14498">
    <property type="entry name" value="DSP"/>
    <property type="match status" value="1"/>
</dbReference>
<dbReference type="EMBL" id="CYKH01000693">
    <property type="protein sequence ID" value="CUG19284.1"/>
    <property type="molecule type" value="Genomic_DNA"/>
</dbReference>
<dbReference type="EC" id="3.1.3.48" evidence="2"/>
<reference evidence="10" key="1">
    <citation type="submission" date="2015-09" db="EMBL/GenBank/DDBJ databases">
        <authorList>
            <consortium name="Pathogen Informatics"/>
        </authorList>
    </citation>
    <scope>NUCLEOTIDE SEQUENCE [LARGE SCALE GENOMIC DNA]</scope>
    <source>
        <strain evidence="10">Lake Konstanz</strain>
    </source>
</reference>
<keyword evidence="4" id="KW-0677">Repeat</keyword>
<dbReference type="InterPro" id="IPR016130">
    <property type="entry name" value="Tyr_Pase_AS"/>
</dbReference>
<dbReference type="InterPro" id="IPR032675">
    <property type="entry name" value="LRR_dom_sf"/>
</dbReference>
<dbReference type="SUPFAM" id="SSF52799">
    <property type="entry name" value="(Phosphotyrosine protein) phosphatases II"/>
    <property type="match status" value="1"/>
</dbReference>
<dbReference type="SMART" id="SM00369">
    <property type="entry name" value="LRR_TYP"/>
    <property type="match status" value="3"/>
</dbReference>
<gene>
    <name evidence="9" type="ORF">BSAL_75605</name>
</gene>
<evidence type="ECO:0000313" key="10">
    <source>
        <dbReference type="Proteomes" id="UP000051952"/>
    </source>
</evidence>
<dbReference type="GO" id="GO:0033550">
    <property type="term" value="F:MAP kinase tyrosine phosphatase activity"/>
    <property type="evidence" value="ECO:0007669"/>
    <property type="project" value="TreeGrafter"/>
</dbReference>
<comment type="similarity">
    <text evidence="1">Belongs to the protein-tyrosine phosphatase family. Non-receptor class dual specificity subfamily.</text>
</comment>
<dbReference type="InterPro" id="IPR003595">
    <property type="entry name" value="Tyr_Pase_cat"/>
</dbReference>
<keyword evidence="5" id="KW-0378">Hydrolase</keyword>
<dbReference type="PROSITE" id="PS50056">
    <property type="entry name" value="TYR_PHOSPHATASE_2"/>
    <property type="match status" value="1"/>
</dbReference>
<name>A0A0S4IVI6_BODSA</name>
<dbReference type="InterPro" id="IPR003591">
    <property type="entry name" value="Leu-rich_rpt_typical-subtyp"/>
</dbReference>
<keyword evidence="6" id="KW-0904">Protein phosphatase</keyword>
<dbReference type="Pfam" id="PF00782">
    <property type="entry name" value="DSPc"/>
    <property type="match status" value="1"/>
</dbReference>
<dbReference type="Pfam" id="PF00560">
    <property type="entry name" value="LRR_1"/>
    <property type="match status" value="1"/>
</dbReference>
<feature type="domain" description="Tyrosine-protein phosphatase" evidence="7">
    <location>
        <begin position="254"/>
        <end position="396"/>
    </location>
</feature>
<dbReference type="GO" id="GO:0043409">
    <property type="term" value="P:negative regulation of MAPK cascade"/>
    <property type="evidence" value="ECO:0007669"/>
    <property type="project" value="TreeGrafter"/>
</dbReference>
<dbReference type="InterPro" id="IPR029021">
    <property type="entry name" value="Prot-tyrosine_phosphatase-like"/>
</dbReference>
<keyword evidence="10" id="KW-1185">Reference proteome</keyword>
<dbReference type="OMA" id="FRFIDEA"/>
<dbReference type="VEuPathDB" id="TriTrypDB:BSAL_75605"/>
<dbReference type="Gene3D" id="3.80.10.10">
    <property type="entry name" value="Ribonuclease Inhibitor"/>
    <property type="match status" value="1"/>
</dbReference>